<proteinExistence type="predicted"/>
<accession>A0A5C3L4E3</accession>
<dbReference type="Proteomes" id="UP000307440">
    <property type="component" value="Unassembled WGS sequence"/>
</dbReference>
<gene>
    <name evidence="1" type="ORF">FA15DRAFT_634886</name>
</gene>
<dbReference type="OrthoDB" id="3070764at2759"/>
<evidence type="ECO:0000313" key="1">
    <source>
        <dbReference type="EMBL" id="TFK27899.1"/>
    </source>
</evidence>
<sequence length="175" mass="18972">MANALAYSSNPTFNNSEVKAVNGHCNTVHLSVSSSSSYALVPEAAVRAVLEATDFLWIATTKLVRLLGWIGAWLWASGVKNEKMSVEVIPLDAEHVDLLCPRSEACRVPGREIYYRMMIGAVGIPLWNPRPISLPPDRQSEGVIPGDVGILTSNGAFDYLFNIWADADVLSALDG</sequence>
<keyword evidence="2" id="KW-1185">Reference proteome</keyword>
<protein>
    <submittedName>
        <fullName evidence="1">Uncharacterized protein</fullName>
    </submittedName>
</protein>
<dbReference type="AlphaFoldDB" id="A0A5C3L4E3"/>
<evidence type="ECO:0000313" key="2">
    <source>
        <dbReference type="Proteomes" id="UP000307440"/>
    </source>
</evidence>
<feature type="non-terminal residue" evidence="1">
    <location>
        <position position="175"/>
    </location>
</feature>
<name>A0A5C3L4E3_COPMA</name>
<reference evidence="1 2" key="1">
    <citation type="journal article" date="2019" name="Nat. Ecol. Evol.">
        <title>Megaphylogeny resolves global patterns of mushroom evolution.</title>
        <authorList>
            <person name="Varga T."/>
            <person name="Krizsan K."/>
            <person name="Foldi C."/>
            <person name="Dima B."/>
            <person name="Sanchez-Garcia M."/>
            <person name="Sanchez-Ramirez S."/>
            <person name="Szollosi G.J."/>
            <person name="Szarkandi J.G."/>
            <person name="Papp V."/>
            <person name="Albert L."/>
            <person name="Andreopoulos W."/>
            <person name="Angelini C."/>
            <person name="Antonin V."/>
            <person name="Barry K.W."/>
            <person name="Bougher N.L."/>
            <person name="Buchanan P."/>
            <person name="Buyck B."/>
            <person name="Bense V."/>
            <person name="Catcheside P."/>
            <person name="Chovatia M."/>
            <person name="Cooper J."/>
            <person name="Damon W."/>
            <person name="Desjardin D."/>
            <person name="Finy P."/>
            <person name="Geml J."/>
            <person name="Haridas S."/>
            <person name="Hughes K."/>
            <person name="Justo A."/>
            <person name="Karasinski D."/>
            <person name="Kautmanova I."/>
            <person name="Kiss B."/>
            <person name="Kocsube S."/>
            <person name="Kotiranta H."/>
            <person name="LaButti K.M."/>
            <person name="Lechner B.E."/>
            <person name="Liimatainen K."/>
            <person name="Lipzen A."/>
            <person name="Lukacs Z."/>
            <person name="Mihaltcheva S."/>
            <person name="Morgado L.N."/>
            <person name="Niskanen T."/>
            <person name="Noordeloos M.E."/>
            <person name="Ohm R.A."/>
            <person name="Ortiz-Santana B."/>
            <person name="Ovrebo C."/>
            <person name="Racz N."/>
            <person name="Riley R."/>
            <person name="Savchenko A."/>
            <person name="Shiryaev A."/>
            <person name="Soop K."/>
            <person name="Spirin V."/>
            <person name="Szebenyi C."/>
            <person name="Tomsovsky M."/>
            <person name="Tulloss R.E."/>
            <person name="Uehling J."/>
            <person name="Grigoriev I.V."/>
            <person name="Vagvolgyi C."/>
            <person name="Papp T."/>
            <person name="Martin F.M."/>
            <person name="Miettinen O."/>
            <person name="Hibbett D.S."/>
            <person name="Nagy L.G."/>
        </authorList>
    </citation>
    <scope>NUCLEOTIDE SEQUENCE [LARGE SCALE GENOMIC DNA]</scope>
    <source>
        <strain evidence="1 2">CBS 121175</strain>
    </source>
</reference>
<organism evidence="1 2">
    <name type="scientific">Coprinopsis marcescibilis</name>
    <name type="common">Agaric fungus</name>
    <name type="synonym">Psathyrella marcescibilis</name>
    <dbReference type="NCBI Taxonomy" id="230819"/>
    <lineage>
        <taxon>Eukaryota</taxon>
        <taxon>Fungi</taxon>
        <taxon>Dikarya</taxon>
        <taxon>Basidiomycota</taxon>
        <taxon>Agaricomycotina</taxon>
        <taxon>Agaricomycetes</taxon>
        <taxon>Agaricomycetidae</taxon>
        <taxon>Agaricales</taxon>
        <taxon>Agaricineae</taxon>
        <taxon>Psathyrellaceae</taxon>
        <taxon>Coprinopsis</taxon>
    </lineage>
</organism>
<dbReference type="EMBL" id="ML210160">
    <property type="protein sequence ID" value="TFK27899.1"/>
    <property type="molecule type" value="Genomic_DNA"/>
</dbReference>